<keyword evidence="3" id="KW-1185">Reference proteome</keyword>
<reference evidence="2 3" key="1">
    <citation type="submission" date="2015-11" db="EMBL/GenBank/DDBJ databases">
        <title>Genomic analysis of 38 Legionella species identifies large and diverse effector repertoires.</title>
        <authorList>
            <person name="Burstein D."/>
            <person name="Amaro F."/>
            <person name="Zusman T."/>
            <person name="Lifshitz Z."/>
            <person name="Cohen O."/>
            <person name="Gilbert J.A."/>
            <person name="Pupko T."/>
            <person name="Shuman H.A."/>
            <person name="Segal G."/>
        </authorList>
    </citation>
    <scope>NUCLEOTIDE SEQUENCE [LARGE SCALE GENOMIC DNA]</scope>
    <source>
        <strain evidence="2 3">Bercovier 4</strain>
    </source>
</reference>
<name>A0A0W0V2D6_9GAMM</name>
<dbReference type="EMBL" id="LNYH01000149">
    <property type="protein sequence ID" value="KTD14268.1"/>
    <property type="molecule type" value="Genomic_DNA"/>
</dbReference>
<feature type="domain" description="PHA accumulation regulator DNA-binding N-terminal" evidence="1">
    <location>
        <begin position="4"/>
        <end position="62"/>
    </location>
</feature>
<dbReference type="Pfam" id="PF07879">
    <property type="entry name" value="PHB_acc_N"/>
    <property type="match status" value="1"/>
</dbReference>
<accession>A0A0W0V2D6</accession>
<dbReference type="PATRIC" id="fig|454.4.peg.2730"/>
<evidence type="ECO:0000313" key="2">
    <source>
        <dbReference type="EMBL" id="KTD14268.1"/>
    </source>
</evidence>
<dbReference type="STRING" id="454.Lisr_2496"/>
<evidence type="ECO:0000259" key="1">
    <source>
        <dbReference type="Pfam" id="PF07879"/>
    </source>
</evidence>
<protein>
    <submittedName>
        <fullName evidence="2">Putative Polyhydroxyalkanoate synthesis repressor PhaR</fullName>
    </submittedName>
</protein>
<sequence length="134" mass="15723">MSRLIKKYKNRRLYDTEISQYITIENLERYVVEGIPFKVIDSSTGKDLTNSTLLQIIVEMEAGATQFLSSYMLRQIICLAHHPMHHSLKTMMEQMLATMDKPLQATPYQKATEAWSEQLETVMQQWQNFFNKSK</sequence>
<organism evidence="2 3">
    <name type="scientific">Legionella israelensis</name>
    <dbReference type="NCBI Taxonomy" id="454"/>
    <lineage>
        <taxon>Bacteria</taxon>
        <taxon>Pseudomonadati</taxon>
        <taxon>Pseudomonadota</taxon>
        <taxon>Gammaproteobacteria</taxon>
        <taxon>Legionellales</taxon>
        <taxon>Legionellaceae</taxon>
        <taxon>Legionella</taxon>
    </lineage>
</organism>
<dbReference type="InterPro" id="IPR012909">
    <property type="entry name" value="PHA_DNA-bd_N"/>
</dbReference>
<gene>
    <name evidence="2" type="ORF">Lisr_2496</name>
</gene>
<proteinExistence type="predicted"/>
<evidence type="ECO:0000313" key="3">
    <source>
        <dbReference type="Proteomes" id="UP000054761"/>
    </source>
</evidence>
<dbReference type="Proteomes" id="UP000054761">
    <property type="component" value="Unassembled WGS sequence"/>
</dbReference>
<dbReference type="OrthoDB" id="9795345at2"/>
<dbReference type="RefSeq" id="WP_058502778.1">
    <property type="nucleotide sequence ID" value="NZ_CAAAJA010000011.1"/>
</dbReference>
<dbReference type="AlphaFoldDB" id="A0A0W0V2D6"/>
<comment type="caution">
    <text evidence="2">The sequence shown here is derived from an EMBL/GenBank/DDBJ whole genome shotgun (WGS) entry which is preliminary data.</text>
</comment>